<organism evidence="2 3">
    <name type="scientific">Solibacillus merdavium</name>
    <dbReference type="NCBI Taxonomy" id="2762218"/>
    <lineage>
        <taxon>Bacteria</taxon>
        <taxon>Bacillati</taxon>
        <taxon>Bacillota</taxon>
        <taxon>Bacilli</taxon>
        <taxon>Bacillales</taxon>
        <taxon>Caryophanaceae</taxon>
        <taxon>Solibacillus</taxon>
    </lineage>
</organism>
<gene>
    <name evidence="2" type="ORF">H9632_07595</name>
</gene>
<protein>
    <submittedName>
        <fullName evidence="2">Uncharacterized protein</fullName>
    </submittedName>
</protein>
<keyword evidence="3" id="KW-1185">Reference proteome</keyword>
<proteinExistence type="predicted"/>
<accession>A0ABR8XLV5</accession>
<dbReference type="RefSeq" id="WP_191703507.1">
    <property type="nucleotide sequence ID" value="NZ_JACSPW010000005.1"/>
</dbReference>
<evidence type="ECO:0000313" key="3">
    <source>
        <dbReference type="Proteomes" id="UP000600565"/>
    </source>
</evidence>
<feature type="coiled-coil region" evidence="1">
    <location>
        <begin position="164"/>
        <end position="191"/>
    </location>
</feature>
<evidence type="ECO:0000313" key="2">
    <source>
        <dbReference type="EMBL" id="MBD8032928.1"/>
    </source>
</evidence>
<dbReference type="EMBL" id="JACSPW010000005">
    <property type="protein sequence ID" value="MBD8032928.1"/>
    <property type="molecule type" value="Genomic_DNA"/>
</dbReference>
<comment type="caution">
    <text evidence="2">The sequence shown here is derived from an EMBL/GenBank/DDBJ whole genome shotgun (WGS) entry which is preliminary data.</text>
</comment>
<keyword evidence="1" id="KW-0175">Coiled coil</keyword>
<evidence type="ECO:0000256" key="1">
    <source>
        <dbReference type="SAM" id="Coils"/>
    </source>
</evidence>
<sequence length="425" mass="48170">MESYLIVVTAILAVAIYAYFTRKKSVTNGKSQTIDAPVLTTSRPLLEIQSSNSPDIGSYTQVESLPLTNSLKANLGDVFKISSQAKDIIATEKKVIVKFSEEIQKKLVSGELKVMQKKGAHGQLRTIVVDGKHRIRGHGWVETKDIKKINPAQLGNAVFGVMTIITAQEHLDKINKQLNKIDKKIDTLIRQYNNDKVGNIQGNIRYLKSILPSLQSTDEKLSIYLTKIEDISLTSYTEMESILKELPHLLEDASKIKEKTKFEVNKILPTVQDLTSAFEQKILIGYGNLEVMSICLKLSNDIGNNTEVSMNRVKDIEHYFKQFNDYHKQFENILKEKNQSLNATFRRNKTIDSKKEELTKHLSHHYETINSNMTAINQHIVQLKNPDKPAISGPVDLQVEFDDTNNIKAVYRLKEKTSPKSLTFP</sequence>
<name>A0ABR8XLV5_9BACL</name>
<dbReference type="Proteomes" id="UP000600565">
    <property type="component" value="Unassembled WGS sequence"/>
</dbReference>
<reference evidence="2 3" key="1">
    <citation type="submission" date="2020-08" db="EMBL/GenBank/DDBJ databases">
        <title>A Genomic Blueprint of the Chicken Gut Microbiome.</title>
        <authorList>
            <person name="Gilroy R."/>
            <person name="Ravi A."/>
            <person name="Getino M."/>
            <person name="Pursley I."/>
            <person name="Horton D.L."/>
            <person name="Alikhan N.-F."/>
            <person name="Baker D."/>
            <person name="Gharbi K."/>
            <person name="Hall N."/>
            <person name="Watson M."/>
            <person name="Adriaenssens E.M."/>
            <person name="Foster-Nyarko E."/>
            <person name="Jarju S."/>
            <person name="Secka A."/>
            <person name="Antonio M."/>
            <person name="Oren A."/>
            <person name="Chaudhuri R."/>
            <person name="La Ragione R.M."/>
            <person name="Hildebrand F."/>
            <person name="Pallen M.J."/>
        </authorList>
    </citation>
    <scope>NUCLEOTIDE SEQUENCE [LARGE SCALE GENOMIC DNA]</scope>
    <source>
        <strain evidence="2 3">Sa1YVA6</strain>
    </source>
</reference>